<dbReference type="AlphaFoldDB" id="A0A7X0P787"/>
<evidence type="ECO:0000259" key="1">
    <source>
        <dbReference type="Pfam" id="PF08241"/>
    </source>
</evidence>
<accession>A0A7X0P787</accession>
<evidence type="ECO:0000313" key="2">
    <source>
        <dbReference type="EMBL" id="MBB6556587.1"/>
    </source>
</evidence>
<evidence type="ECO:0000313" key="3">
    <source>
        <dbReference type="Proteomes" id="UP000565579"/>
    </source>
</evidence>
<sequence length="219" mass="24061">MSSRSFAEYRAMFALGERDLDGVVLDCAGGASGFVAEAAAMGVRALAADPLYAHGAGVLADRLAADLEQGNAMISANAERFVWRWYGSPERRSELRLRARKAFVADLRRRPGSYVAASLPHLPLAGGSVDLVLCSHLLFTWADRLGREWHRAAITEMSRVCRGEVRIFPLVRMGDGEPVPFLGALLDELRGEGLACAVREVPYEFQRGARHMLTVTRHH</sequence>
<dbReference type="RefSeq" id="WP_221525428.1">
    <property type="nucleotide sequence ID" value="NZ_JACHMI010000001.1"/>
</dbReference>
<dbReference type="Gene3D" id="3.40.50.150">
    <property type="entry name" value="Vaccinia Virus protein VP39"/>
    <property type="match status" value="1"/>
</dbReference>
<reference evidence="2 3" key="1">
    <citation type="submission" date="2020-08" db="EMBL/GenBank/DDBJ databases">
        <title>Sequencing the genomes of 1000 actinobacteria strains.</title>
        <authorList>
            <person name="Klenk H.-P."/>
        </authorList>
    </citation>
    <scope>NUCLEOTIDE SEQUENCE [LARGE SCALE GENOMIC DNA]</scope>
    <source>
        <strain evidence="2 3">DSM 43768</strain>
    </source>
</reference>
<comment type="caution">
    <text evidence="2">The sequence shown here is derived from an EMBL/GenBank/DDBJ whole genome shotgun (WGS) entry which is preliminary data.</text>
</comment>
<dbReference type="Pfam" id="PF08241">
    <property type="entry name" value="Methyltransf_11"/>
    <property type="match status" value="1"/>
</dbReference>
<dbReference type="Proteomes" id="UP000565579">
    <property type="component" value="Unassembled WGS sequence"/>
</dbReference>
<dbReference type="GO" id="GO:0008757">
    <property type="term" value="F:S-adenosylmethionine-dependent methyltransferase activity"/>
    <property type="evidence" value="ECO:0007669"/>
    <property type="project" value="InterPro"/>
</dbReference>
<name>A0A7X0P787_9ACTN</name>
<dbReference type="InterPro" id="IPR029063">
    <property type="entry name" value="SAM-dependent_MTases_sf"/>
</dbReference>
<keyword evidence="3" id="KW-1185">Reference proteome</keyword>
<dbReference type="EMBL" id="JACHMI010000001">
    <property type="protein sequence ID" value="MBB6556587.1"/>
    <property type="molecule type" value="Genomic_DNA"/>
</dbReference>
<organism evidence="2 3">
    <name type="scientific">Nonomuraea rubra</name>
    <dbReference type="NCBI Taxonomy" id="46180"/>
    <lineage>
        <taxon>Bacteria</taxon>
        <taxon>Bacillati</taxon>
        <taxon>Actinomycetota</taxon>
        <taxon>Actinomycetes</taxon>
        <taxon>Streptosporangiales</taxon>
        <taxon>Streptosporangiaceae</taxon>
        <taxon>Nonomuraea</taxon>
    </lineage>
</organism>
<dbReference type="InterPro" id="IPR013216">
    <property type="entry name" value="Methyltransf_11"/>
</dbReference>
<gene>
    <name evidence="2" type="ORF">HD593_011382</name>
</gene>
<dbReference type="SUPFAM" id="SSF53335">
    <property type="entry name" value="S-adenosyl-L-methionine-dependent methyltransferases"/>
    <property type="match status" value="1"/>
</dbReference>
<feature type="domain" description="Methyltransferase type 11" evidence="1">
    <location>
        <begin position="108"/>
        <end position="162"/>
    </location>
</feature>
<proteinExistence type="predicted"/>
<protein>
    <recommendedName>
        <fullName evidence="1">Methyltransferase type 11 domain-containing protein</fullName>
    </recommendedName>
</protein>